<feature type="domain" description="Kinesin motor" evidence="13">
    <location>
        <begin position="40"/>
        <end position="491"/>
    </location>
</feature>
<dbReference type="GO" id="GO:0008017">
    <property type="term" value="F:microtubule binding"/>
    <property type="evidence" value="ECO:0007669"/>
    <property type="project" value="InterPro"/>
</dbReference>
<organism evidence="14 15">
    <name type="scientific">Petrolisthes cinctipes</name>
    <name type="common">Flat porcelain crab</name>
    <dbReference type="NCBI Taxonomy" id="88211"/>
    <lineage>
        <taxon>Eukaryota</taxon>
        <taxon>Metazoa</taxon>
        <taxon>Ecdysozoa</taxon>
        <taxon>Arthropoda</taxon>
        <taxon>Crustacea</taxon>
        <taxon>Multicrustacea</taxon>
        <taxon>Malacostraca</taxon>
        <taxon>Eumalacostraca</taxon>
        <taxon>Eucarida</taxon>
        <taxon>Decapoda</taxon>
        <taxon>Pleocyemata</taxon>
        <taxon>Anomura</taxon>
        <taxon>Galatheoidea</taxon>
        <taxon>Porcellanidae</taxon>
        <taxon>Petrolisthes</taxon>
    </lineage>
</organism>
<dbReference type="PROSITE" id="PS00411">
    <property type="entry name" value="KINESIN_MOTOR_1"/>
    <property type="match status" value="1"/>
</dbReference>
<comment type="subcellular location">
    <subcellularLocation>
        <location evidence="1">Cytoplasm</location>
        <location evidence="1">Cytoskeleton</location>
        <location evidence="1">Spindle</location>
    </subcellularLocation>
</comment>
<dbReference type="GO" id="GO:0072686">
    <property type="term" value="C:mitotic spindle"/>
    <property type="evidence" value="ECO:0007669"/>
    <property type="project" value="TreeGrafter"/>
</dbReference>
<dbReference type="GO" id="GO:0008574">
    <property type="term" value="F:plus-end-directed microtubule motor activity"/>
    <property type="evidence" value="ECO:0007669"/>
    <property type="project" value="TreeGrafter"/>
</dbReference>
<evidence type="ECO:0000256" key="3">
    <source>
        <dbReference type="ARBA" id="ARBA00022553"/>
    </source>
</evidence>
<feature type="coiled-coil region" evidence="11">
    <location>
        <begin position="560"/>
        <end position="602"/>
    </location>
</feature>
<comment type="similarity">
    <text evidence="10">Belongs to the TRAFAC class myosin-kinesin ATPase superfamily. Kinesin family.</text>
</comment>
<feature type="coiled-coil region" evidence="11">
    <location>
        <begin position="815"/>
        <end position="890"/>
    </location>
</feature>
<dbReference type="GO" id="GO:0051231">
    <property type="term" value="P:spindle elongation"/>
    <property type="evidence" value="ECO:0007669"/>
    <property type="project" value="TreeGrafter"/>
</dbReference>
<keyword evidence="3" id="KW-0597">Phosphoprotein</keyword>
<evidence type="ECO:0000256" key="11">
    <source>
        <dbReference type="SAM" id="Coils"/>
    </source>
</evidence>
<evidence type="ECO:0000256" key="5">
    <source>
        <dbReference type="ARBA" id="ARBA00022741"/>
    </source>
</evidence>
<dbReference type="PROSITE" id="PS50067">
    <property type="entry name" value="KINESIN_MOTOR_2"/>
    <property type="match status" value="1"/>
</dbReference>
<dbReference type="InterPro" id="IPR047149">
    <property type="entry name" value="KIF11-like"/>
</dbReference>
<evidence type="ECO:0000313" key="14">
    <source>
        <dbReference type="EMBL" id="KAK3871684.1"/>
    </source>
</evidence>
<dbReference type="Proteomes" id="UP001286313">
    <property type="component" value="Unassembled WGS sequence"/>
</dbReference>
<dbReference type="InterPro" id="IPR001752">
    <property type="entry name" value="Kinesin_motor_dom"/>
</dbReference>
<dbReference type="PRINTS" id="PR00380">
    <property type="entry name" value="KINESINHEAVY"/>
</dbReference>
<evidence type="ECO:0000256" key="10">
    <source>
        <dbReference type="PROSITE-ProRule" id="PRU00283"/>
    </source>
</evidence>
<feature type="region of interest" description="Disordered" evidence="12">
    <location>
        <begin position="1645"/>
        <end position="1777"/>
    </location>
</feature>
<dbReference type="Pfam" id="PF00225">
    <property type="entry name" value="Kinesin"/>
    <property type="match status" value="1"/>
</dbReference>
<dbReference type="GO" id="GO:0005876">
    <property type="term" value="C:spindle microtubule"/>
    <property type="evidence" value="ECO:0007669"/>
    <property type="project" value="TreeGrafter"/>
</dbReference>
<keyword evidence="4" id="KW-0493">Microtubule</keyword>
<evidence type="ECO:0000313" key="15">
    <source>
        <dbReference type="Proteomes" id="UP001286313"/>
    </source>
</evidence>
<evidence type="ECO:0000256" key="2">
    <source>
        <dbReference type="ARBA" id="ARBA00022490"/>
    </source>
</evidence>
<name>A0AAE1FE31_PETCI</name>
<dbReference type="EMBL" id="JAWQEG010002482">
    <property type="protein sequence ID" value="KAK3871684.1"/>
    <property type="molecule type" value="Genomic_DNA"/>
</dbReference>
<dbReference type="Gene3D" id="3.40.850.10">
    <property type="entry name" value="Kinesin motor domain"/>
    <property type="match status" value="1"/>
</dbReference>
<dbReference type="GO" id="GO:0007018">
    <property type="term" value="P:microtubule-based movement"/>
    <property type="evidence" value="ECO:0007669"/>
    <property type="project" value="InterPro"/>
</dbReference>
<protein>
    <recommendedName>
        <fullName evidence="13">Kinesin motor domain-containing protein</fullName>
    </recommendedName>
</protein>
<accession>A0AAE1FE31</accession>
<feature type="coiled-coil region" evidence="11">
    <location>
        <begin position="914"/>
        <end position="983"/>
    </location>
</feature>
<feature type="binding site" evidence="10">
    <location>
        <begin position="135"/>
        <end position="142"/>
    </location>
    <ligand>
        <name>ATP</name>
        <dbReference type="ChEBI" id="CHEBI:30616"/>
    </ligand>
</feature>
<evidence type="ECO:0000256" key="6">
    <source>
        <dbReference type="ARBA" id="ARBA00022840"/>
    </source>
</evidence>
<dbReference type="PANTHER" id="PTHR47970:SF29">
    <property type="entry name" value="KINESIN FAMILY MEMBER 20B"/>
    <property type="match status" value="1"/>
</dbReference>
<dbReference type="SUPFAM" id="SSF52540">
    <property type="entry name" value="P-loop containing nucleoside triphosphate hydrolases"/>
    <property type="match status" value="1"/>
</dbReference>
<evidence type="ECO:0000256" key="12">
    <source>
        <dbReference type="SAM" id="MobiDB-lite"/>
    </source>
</evidence>
<feature type="compositionally biased region" description="Polar residues" evidence="12">
    <location>
        <begin position="1651"/>
        <end position="1662"/>
    </location>
</feature>
<keyword evidence="5 10" id="KW-0547">Nucleotide-binding</keyword>
<feature type="coiled-coil region" evidence="11">
    <location>
        <begin position="1025"/>
        <end position="1089"/>
    </location>
</feature>
<reference evidence="14" key="1">
    <citation type="submission" date="2023-10" db="EMBL/GenBank/DDBJ databases">
        <title>Genome assemblies of two species of porcelain crab, Petrolisthes cinctipes and Petrolisthes manimaculis (Anomura: Porcellanidae).</title>
        <authorList>
            <person name="Angst P."/>
        </authorList>
    </citation>
    <scope>NUCLEOTIDE SEQUENCE</scope>
    <source>
        <strain evidence="14">PB745_01</strain>
        <tissue evidence="14">Gill</tissue>
    </source>
</reference>
<feature type="compositionally biased region" description="Basic residues" evidence="12">
    <location>
        <begin position="1703"/>
        <end position="1716"/>
    </location>
</feature>
<keyword evidence="7 11" id="KW-0175">Coiled coil</keyword>
<dbReference type="GO" id="GO:0005634">
    <property type="term" value="C:nucleus"/>
    <property type="evidence" value="ECO:0007669"/>
    <property type="project" value="TreeGrafter"/>
</dbReference>
<dbReference type="InterPro" id="IPR036961">
    <property type="entry name" value="Kinesin_motor_dom_sf"/>
</dbReference>
<dbReference type="InterPro" id="IPR027417">
    <property type="entry name" value="P-loop_NTPase"/>
</dbReference>
<keyword evidence="9" id="KW-0206">Cytoskeleton</keyword>
<dbReference type="GO" id="GO:0005524">
    <property type="term" value="F:ATP binding"/>
    <property type="evidence" value="ECO:0007669"/>
    <property type="project" value="UniProtKB-UniRule"/>
</dbReference>
<keyword evidence="6 10" id="KW-0067">ATP-binding</keyword>
<feature type="coiled-coil region" evidence="11">
    <location>
        <begin position="1115"/>
        <end position="1520"/>
    </location>
</feature>
<keyword evidence="8 10" id="KW-0505">Motor protein</keyword>
<keyword evidence="15" id="KW-1185">Reference proteome</keyword>
<proteinExistence type="inferred from homology"/>
<keyword evidence="2" id="KW-0963">Cytoplasm</keyword>
<dbReference type="InterPro" id="IPR019821">
    <property type="entry name" value="Kinesin_motor_CS"/>
</dbReference>
<evidence type="ECO:0000256" key="1">
    <source>
        <dbReference type="ARBA" id="ARBA00004186"/>
    </source>
</evidence>
<comment type="caution">
    <text evidence="14">The sequence shown here is derived from an EMBL/GenBank/DDBJ whole genome shotgun (WGS) entry which is preliminary data.</text>
</comment>
<feature type="compositionally biased region" description="Basic and acidic residues" evidence="12">
    <location>
        <begin position="1738"/>
        <end position="1753"/>
    </location>
</feature>
<evidence type="ECO:0000256" key="7">
    <source>
        <dbReference type="ARBA" id="ARBA00023054"/>
    </source>
</evidence>
<gene>
    <name evidence="14" type="ORF">Pcinc_023186</name>
</gene>
<evidence type="ECO:0000256" key="8">
    <source>
        <dbReference type="ARBA" id="ARBA00023175"/>
    </source>
</evidence>
<feature type="coiled-coil region" evidence="11">
    <location>
        <begin position="671"/>
        <end position="779"/>
    </location>
</feature>
<dbReference type="PANTHER" id="PTHR47970">
    <property type="entry name" value="KINESIN-LIKE PROTEIN KIF11"/>
    <property type="match status" value="1"/>
</dbReference>
<dbReference type="SMART" id="SM00129">
    <property type="entry name" value="KISc"/>
    <property type="match status" value="1"/>
</dbReference>
<evidence type="ECO:0000256" key="4">
    <source>
        <dbReference type="ARBA" id="ARBA00022701"/>
    </source>
</evidence>
<evidence type="ECO:0000256" key="9">
    <source>
        <dbReference type="ARBA" id="ARBA00023212"/>
    </source>
</evidence>
<dbReference type="GO" id="GO:0090307">
    <property type="term" value="P:mitotic spindle assembly"/>
    <property type="evidence" value="ECO:0007669"/>
    <property type="project" value="TreeGrafter"/>
</dbReference>
<evidence type="ECO:0000259" key="13">
    <source>
        <dbReference type="PROSITE" id="PS50067"/>
    </source>
</evidence>
<sequence length="1803" mass="208070">MDPTLSFLRATDMDDHYTVDLTFNPCKNLSNVFQDVEDENLKVYLRVRPSLPGENLEGEDTQVELLDNHNILLTAPASSNTFKNSTHGISNLCQKFMFSHIYGPSTTQKELFDTSTLNLVNDFISGQNCLLYTYGATNSGKTFTIQGTPTNAGILPRTLDVLFSTIGESRYPHCNIKPKFFCDVVRLEEKDVLKEEERKENIFKLGASLSSTMSQSLMGLSKLSCSEDSVRLSQAGSETSAASSSMTERNRELSSQCHYNTCLDGSDGGGDSSTMYAIFVSFAEIYNEYIFDLLVKMPSSKSNKRNPLVLGEDRNGAIYIKGLQEVRVHSSQEAMRLLDIGRQNLHFAATRLNQNSSRSHSVFTIKLIHLASADSPHVARVSMLSVCDLAGAERAGKSRSNQDRLKEAGNINSSLLVLSRCIEALRYNQLQKRSKKREVPVPYRDSKLTRLFQSFFLGRGKAAMIVNISRLPLLFDETLQVLKFSAIAKQVSLSQVKEPDVKVHVQPSKRISHFTRFMRQSMRSSGRLSVPWIKNSNDVTFGESDRTVEDQSMAVVKEEDEQEDEEYNALVQHIKNLKEQLLKEHKEKVELESRLREELCDEFSQHFVEIENQFSQCLKNQQARSEEDTEWKIQALMKTNQKIARKRFKPENDPDEEYVSSLLYFQEQHKVKELGKKVEELEIDRNNLSDEVEALKDAQKKISELRSKAQEEKSHFSFQLAQLTDNYNRLEKELEETKQVQKLSEGTENLAIKELQSRVEEKRSLLEKQNSEIQELKVMLCEAAEIHIAKEDECTQLEKNLKLREQSLTQQILAVSEKESQLEEARSMLSQQAAQVEERDQYIEELREQLASQQKYPNMAEKNREYQKMLEKAERRINDMEEESLRVKSKLLLEVAELRCRGQHQQATPEKLKATQLQLENDQLMQNNSHLNNQLTETKTLFDHLRRENATLENDFSALTKERDHLSENIRELSDKFISIQEERASELLEISALRSEKDCALSQFNTIKDELFVKEAGNNSVENNKKLMENAFDYQEALEKQQELLIKIQELEDKVKGHEELQQKCTTLEEQFKKADEEREDIKVERDNLWKKLTETEHVKLEMEHDLIQSNKIIESLEKKVSQHMDEFKKSEIKLKEEQAKILEVEKTAQASSSICEKYEMEKKELESHLNQEIQGKCDELRKLATVNEELKTELSKKQQQLLEEKEQAEVRLQEVLKELDILKSDFQYFNSLQEENNLLKLKVKEHKDKAEAVESVNNEINNKCCTLEDQVQFQNRELHTLQRDYADLKEKLISLKKNSTESQYLLTEELSDAKSLTQELENHKQLLQSQLLQKDLQINTLKDREVHLQMELESLEEQLSELKGRVADQSTMNQLKSDLSKTRGEESRLCQDKTELQEKLDALKELSCSQTKLLTEKEDIIAALHGKVDSLDRKLLKAEEKLEDKNHTANNMEAIKAKYGDLQQKYDILEKEVRAVKEARQEEQQQHSIQFEEQQDHIKQKEAEISSLQIEVKKLLQHSVVSCNTSHTSEMDSLHKQERELMDQDSQKLRNEVRRKEALNSTLMQEILDLKSQMEKISASSSCQSTTNRLSKTVTIDSHATPGEKQQTPVTKGRRCRKLRTLAYTPNDASQLGLDSSIEESVGKGEQLQIPTCSKKSSVVPQRASRRIRNTTRSPSYEYEPLKLTSRKESEIDDEWQPSKRVPRTARKSTRKAKPSAPPNPYLKDQENKSSLANKANDDHQLQLTEEDKPLSKKTAQRKTRQLYQTDHLEPYECTPVKQDVPEVVDSPHNVVRRQLRNKRK</sequence>